<dbReference type="CDD" id="cd20070">
    <property type="entry name" value="5TM_YidC_Alb3"/>
    <property type="match status" value="1"/>
</dbReference>
<feature type="domain" description="Membrane insertase YidC/Oxa/ALB C-terminal" evidence="14">
    <location>
        <begin position="349"/>
        <end position="548"/>
    </location>
</feature>
<dbReference type="Gene3D" id="2.70.98.90">
    <property type="match status" value="1"/>
</dbReference>
<evidence type="ECO:0000256" key="8">
    <source>
        <dbReference type="ARBA" id="ARBA00022989"/>
    </source>
</evidence>
<evidence type="ECO:0000313" key="16">
    <source>
        <dbReference type="EMBL" id="SUZ63281.1"/>
    </source>
</evidence>
<dbReference type="EMBL" id="UINC01000913">
    <property type="protein sequence ID" value="SUZ63281.1"/>
    <property type="molecule type" value="Genomic_DNA"/>
</dbReference>
<comment type="similarity">
    <text evidence="2">Belongs to the OXA1/ALB3/YidC family. Type 1 subfamily.</text>
</comment>
<reference evidence="16" key="1">
    <citation type="submission" date="2018-05" db="EMBL/GenBank/DDBJ databases">
        <authorList>
            <person name="Lanie J.A."/>
            <person name="Ng W.-L."/>
            <person name="Kazmierczak K.M."/>
            <person name="Andrzejewski T.M."/>
            <person name="Davidsen T.M."/>
            <person name="Wayne K.J."/>
            <person name="Tettelin H."/>
            <person name="Glass J.I."/>
            <person name="Rusch D."/>
            <person name="Podicherti R."/>
            <person name="Tsui H.-C.T."/>
            <person name="Winkler M.E."/>
        </authorList>
    </citation>
    <scope>NUCLEOTIDE SEQUENCE</scope>
</reference>
<dbReference type="CDD" id="cd19961">
    <property type="entry name" value="EcYidC-like_peri"/>
    <property type="match status" value="1"/>
</dbReference>
<keyword evidence="6 13" id="KW-0812">Transmembrane</keyword>
<dbReference type="GO" id="GO:0015031">
    <property type="term" value="P:protein transport"/>
    <property type="evidence" value="ECO:0007669"/>
    <property type="project" value="UniProtKB-KW"/>
</dbReference>
<dbReference type="NCBIfam" id="NF002356">
    <property type="entry name" value="PRK01318.2-3"/>
    <property type="match status" value="1"/>
</dbReference>
<evidence type="ECO:0000256" key="6">
    <source>
        <dbReference type="ARBA" id="ARBA00022692"/>
    </source>
</evidence>
<keyword evidence="9 13" id="KW-0472">Membrane</keyword>
<dbReference type="AlphaFoldDB" id="A0A381P8M2"/>
<dbReference type="HAMAP" id="MF_01810">
    <property type="entry name" value="YidC_type1"/>
    <property type="match status" value="1"/>
</dbReference>
<evidence type="ECO:0000256" key="3">
    <source>
        <dbReference type="ARBA" id="ARBA00015325"/>
    </source>
</evidence>
<evidence type="ECO:0000256" key="5">
    <source>
        <dbReference type="ARBA" id="ARBA00022475"/>
    </source>
</evidence>
<evidence type="ECO:0000259" key="15">
    <source>
        <dbReference type="Pfam" id="PF14849"/>
    </source>
</evidence>
<feature type="domain" description="Membrane insertase YidC N-terminal" evidence="15">
    <location>
        <begin position="75"/>
        <end position="336"/>
    </location>
</feature>
<dbReference type="NCBIfam" id="NF002359">
    <property type="entry name" value="PRK01318.2-6"/>
    <property type="match status" value="1"/>
</dbReference>
<organism evidence="16">
    <name type="scientific">marine metagenome</name>
    <dbReference type="NCBI Taxonomy" id="408172"/>
    <lineage>
        <taxon>unclassified sequences</taxon>
        <taxon>metagenomes</taxon>
        <taxon>ecological metagenomes</taxon>
    </lineage>
</organism>
<sequence length="595" mass="69406">MEENRNDPLQFIGFLLISIILMFWFYSSRNIPEIVENDIETIEKTISEDEVLIDNNSEEINEDGEFNFEQKKLILENDKIYMEIDSKGANITLLHLKEFTNYNKDSLMLVDSNNSSFNISIPNNFNRIINSKDIIFDSDIIERNKKIKLTGYISDNDFIEITYNLDSDSYMLDYQLKLNGFETYSNQNDFFISWAKDSFRNSKSLDYENRYTALSYGFEDEKDSYLSISGSSDKVIDNVNWISYREHFFSSILMFENKLDQIQIFSENLASIEELEKKYTKRFSTIIPIDINNSSSDFSFYFGPTDYHILQEYDLGIENSVPVGWGIFGWINTFIFFPLFSFLTKYFSYGISIIVLTIIVKILIAPITYKQYLSQAKMKVLKPEIEEINKKYKDDPMKRQQETMSLYTKSGANPMSGCLPALAQMPIFFALFVFFPAAFSLRQKSFLWADDLSSFDSILDLGFYIPLYGDHISLFPILASVAIFFYTKMTTGGQMMPSSQTGGVNMKLIMYMMPLMMLFFFNNYASGLSLYYFVSNLLTIILMLLIKRFYIDDKKILTQIEENKQKPAKVGGFRARLQKAMEEAEKQKRNNEKRR</sequence>
<comment type="subcellular location">
    <subcellularLocation>
        <location evidence="1">Cell inner membrane</location>
        <topology evidence="1">Multi-pass membrane protein</topology>
    </subcellularLocation>
</comment>
<dbReference type="NCBIfam" id="TIGR03592">
    <property type="entry name" value="yidC_oxa1_cterm"/>
    <property type="match status" value="1"/>
</dbReference>
<dbReference type="PANTHER" id="PTHR12428:SF65">
    <property type="entry name" value="CYTOCHROME C OXIDASE ASSEMBLY PROTEIN COX18, MITOCHONDRIAL"/>
    <property type="match status" value="1"/>
</dbReference>
<gene>
    <name evidence="16" type="ORF">METZ01_LOCUS16135</name>
</gene>
<name>A0A381P8M2_9ZZZZ</name>
<dbReference type="PANTHER" id="PTHR12428">
    <property type="entry name" value="OXA1"/>
    <property type="match status" value="1"/>
</dbReference>
<feature type="transmembrane region" description="Helical" evidence="13">
    <location>
        <begin position="531"/>
        <end position="550"/>
    </location>
</feature>
<dbReference type="InterPro" id="IPR028053">
    <property type="entry name" value="Membr_insert_YidC_N"/>
</dbReference>
<dbReference type="GO" id="GO:0051205">
    <property type="term" value="P:protein insertion into membrane"/>
    <property type="evidence" value="ECO:0007669"/>
    <property type="project" value="TreeGrafter"/>
</dbReference>
<keyword evidence="8 13" id="KW-1133">Transmembrane helix</keyword>
<feature type="transmembrane region" description="Helical" evidence="13">
    <location>
        <begin position="419"/>
        <end position="441"/>
    </location>
</feature>
<evidence type="ECO:0000256" key="9">
    <source>
        <dbReference type="ARBA" id="ARBA00023136"/>
    </source>
</evidence>
<dbReference type="InterPro" id="IPR001708">
    <property type="entry name" value="YidC/ALB3/OXA1/COX18"/>
</dbReference>
<keyword evidence="5" id="KW-1003">Cell membrane</keyword>
<dbReference type="GO" id="GO:0032977">
    <property type="term" value="F:membrane insertase activity"/>
    <property type="evidence" value="ECO:0007669"/>
    <property type="project" value="InterPro"/>
</dbReference>
<evidence type="ECO:0000256" key="12">
    <source>
        <dbReference type="ARBA" id="ARBA00033342"/>
    </source>
</evidence>
<dbReference type="InterPro" id="IPR028055">
    <property type="entry name" value="YidC/Oxa/ALB_C"/>
</dbReference>
<dbReference type="PRINTS" id="PR00701">
    <property type="entry name" value="60KDINNERMP"/>
</dbReference>
<evidence type="ECO:0000256" key="4">
    <source>
        <dbReference type="ARBA" id="ARBA00022448"/>
    </source>
</evidence>
<evidence type="ECO:0000256" key="7">
    <source>
        <dbReference type="ARBA" id="ARBA00022927"/>
    </source>
</evidence>
<dbReference type="NCBIfam" id="TIGR03593">
    <property type="entry name" value="yidC_nterm"/>
    <property type="match status" value="1"/>
</dbReference>
<dbReference type="InterPro" id="IPR047196">
    <property type="entry name" value="YidC_ALB_C"/>
</dbReference>
<evidence type="ECO:0000256" key="1">
    <source>
        <dbReference type="ARBA" id="ARBA00004429"/>
    </source>
</evidence>
<keyword evidence="10" id="KW-0143">Chaperone</keyword>
<feature type="transmembrane region" description="Helical" evidence="13">
    <location>
        <begin position="461"/>
        <end position="487"/>
    </location>
</feature>
<proteinExistence type="inferred from homology"/>
<feature type="transmembrane region" description="Helical" evidence="13">
    <location>
        <begin position="6"/>
        <end position="26"/>
    </location>
</feature>
<evidence type="ECO:0000256" key="11">
    <source>
        <dbReference type="ARBA" id="ARBA00033245"/>
    </source>
</evidence>
<evidence type="ECO:0000256" key="10">
    <source>
        <dbReference type="ARBA" id="ARBA00023186"/>
    </source>
</evidence>
<dbReference type="Pfam" id="PF14849">
    <property type="entry name" value="YidC_periplas"/>
    <property type="match status" value="1"/>
</dbReference>
<accession>A0A381P8M2</accession>
<dbReference type="InterPro" id="IPR038221">
    <property type="entry name" value="YidC_periplasmic_sf"/>
</dbReference>
<evidence type="ECO:0000259" key="14">
    <source>
        <dbReference type="Pfam" id="PF02096"/>
    </source>
</evidence>
<keyword evidence="7" id="KW-0653">Protein transport</keyword>
<keyword evidence="4" id="KW-0813">Transport</keyword>
<dbReference type="GO" id="GO:0005886">
    <property type="term" value="C:plasma membrane"/>
    <property type="evidence" value="ECO:0007669"/>
    <property type="project" value="UniProtKB-SubCell"/>
</dbReference>
<feature type="transmembrane region" description="Helical" evidence="13">
    <location>
        <begin position="349"/>
        <end position="369"/>
    </location>
</feature>
<dbReference type="InterPro" id="IPR019998">
    <property type="entry name" value="Membr_insert_YidC"/>
</dbReference>
<protein>
    <recommendedName>
        <fullName evidence="3">Membrane protein insertase YidC</fullName>
    </recommendedName>
    <alternativeName>
        <fullName evidence="12">Foldase YidC</fullName>
    </alternativeName>
    <alternativeName>
        <fullName evidence="11">Membrane integrase YidC</fullName>
    </alternativeName>
</protein>
<evidence type="ECO:0000256" key="2">
    <source>
        <dbReference type="ARBA" id="ARBA00010527"/>
    </source>
</evidence>
<feature type="transmembrane region" description="Helical" evidence="13">
    <location>
        <begin position="508"/>
        <end position="525"/>
    </location>
</feature>
<feature type="transmembrane region" description="Helical" evidence="13">
    <location>
        <begin position="323"/>
        <end position="343"/>
    </location>
</feature>
<evidence type="ECO:0000256" key="13">
    <source>
        <dbReference type="SAM" id="Phobius"/>
    </source>
</evidence>
<dbReference type="Pfam" id="PF02096">
    <property type="entry name" value="60KD_IMP"/>
    <property type="match status" value="1"/>
</dbReference>